<dbReference type="Proteomes" id="UP000190857">
    <property type="component" value="Unassembled WGS sequence"/>
</dbReference>
<keyword evidence="1" id="KW-0812">Transmembrane</keyword>
<dbReference type="InterPro" id="IPR058061">
    <property type="entry name" value="SCO4848-like"/>
</dbReference>
<evidence type="ECO:0000256" key="1">
    <source>
        <dbReference type="SAM" id="Phobius"/>
    </source>
</evidence>
<keyword evidence="1" id="KW-0472">Membrane</keyword>
<keyword evidence="3" id="KW-1185">Reference proteome</keyword>
<dbReference type="RefSeq" id="WP_079727387.1">
    <property type="nucleotide sequence ID" value="NZ_FUZP01000001.1"/>
</dbReference>
<protein>
    <submittedName>
        <fullName evidence="2">Uncharacterized protein</fullName>
    </submittedName>
</protein>
<dbReference type="STRING" id="123320.SAMN06309945_1328"/>
<organism evidence="2 3">
    <name type="scientific">Okibacterium fritillariae</name>
    <dbReference type="NCBI Taxonomy" id="123320"/>
    <lineage>
        <taxon>Bacteria</taxon>
        <taxon>Bacillati</taxon>
        <taxon>Actinomycetota</taxon>
        <taxon>Actinomycetes</taxon>
        <taxon>Micrococcales</taxon>
        <taxon>Microbacteriaceae</taxon>
        <taxon>Okibacterium</taxon>
    </lineage>
</organism>
<dbReference type="NCBIfam" id="NF046117">
    <property type="entry name" value="SCO4848_fam"/>
    <property type="match status" value="1"/>
</dbReference>
<accession>A0A1T5J8B4</accession>
<feature type="transmembrane region" description="Helical" evidence="1">
    <location>
        <begin position="44"/>
        <end position="70"/>
    </location>
</feature>
<name>A0A1T5J8B4_9MICO</name>
<reference evidence="2 3" key="1">
    <citation type="submission" date="2017-02" db="EMBL/GenBank/DDBJ databases">
        <authorList>
            <person name="Peterson S.W."/>
        </authorList>
    </citation>
    <scope>NUCLEOTIDE SEQUENCE [LARGE SCALE GENOMIC DNA]</scope>
    <source>
        <strain evidence="2 3">VKM Ac-2059</strain>
    </source>
</reference>
<dbReference type="Pfam" id="PF26606">
    <property type="entry name" value="SCO4848"/>
    <property type="match status" value="1"/>
</dbReference>
<gene>
    <name evidence="2" type="ORF">SAMN06309945_1328</name>
</gene>
<proteinExistence type="predicted"/>
<dbReference type="AlphaFoldDB" id="A0A1T5J8B4"/>
<evidence type="ECO:0000313" key="2">
    <source>
        <dbReference type="EMBL" id="SKC47661.1"/>
    </source>
</evidence>
<dbReference type="OrthoDB" id="4954985at2"/>
<sequence>MTVTLAILLLVNAVWNAIVWPQFYKRVSKDTRARDAAGKPTTFLIVHAVLIGISLVIALVSAIFGVIGLVQA</sequence>
<dbReference type="EMBL" id="FUZP01000001">
    <property type="protein sequence ID" value="SKC47661.1"/>
    <property type="molecule type" value="Genomic_DNA"/>
</dbReference>
<evidence type="ECO:0000313" key="3">
    <source>
        <dbReference type="Proteomes" id="UP000190857"/>
    </source>
</evidence>
<keyword evidence="1" id="KW-1133">Transmembrane helix</keyword>